<reference evidence="10" key="1">
    <citation type="journal article" date="2019" name="Int. J. Syst. Evol. Microbiol.">
        <title>The Global Catalogue of Microorganisms (GCM) 10K type strain sequencing project: providing services to taxonomists for standard genome sequencing and annotation.</title>
        <authorList>
            <consortium name="The Broad Institute Genomics Platform"/>
            <consortium name="The Broad Institute Genome Sequencing Center for Infectious Disease"/>
            <person name="Wu L."/>
            <person name="Ma J."/>
        </authorList>
    </citation>
    <scope>NUCLEOTIDE SEQUENCE [LARGE SCALE GENOMIC DNA]</scope>
    <source>
        <strain evidence="10">PCU 347</strain>
    </source>
</reference>
<comment type="similarity">
    <text evidence="2 5">Belongs to the acyl-CoA dehydrogenase family.</text>
</comment>
<evidence type="ECO:0000259" key="6">
    <source>
        <dbReference type="Pfam" id="PF00441"/>
    </source>
</evidence>
<dbReference type="InterPro" id="IPR036250">
    <property type="entry name" value="AcylCo_DH-like_C"/>
</dbReference>
<evidence type="ECO:0000256" key="1">
    <source>
        <dbReference type="ARBA" id="ARBA00001974"/>
    </source>
</evidence>
<dbReference type="CDD" id="cd00567">
    <property type="entry name" value="ACAD"/>
    <property type="match status" value="1"/>
</dbReference>
<dbReference type="PANTHER" id="PTHR43884">
    <property type="entry name" value="ACYL-COA DEHYDROGENASE"/>
    <property type="match status" value="1"/>
</dbReference>
<dbReference type="Pfam" id="PF02771">
    <property type="entry name" value="Acyl-CoA_dh_N"/>
    <property type="match status" value="1"/>
</dbReference>
<protein>
    <submittedName>
        <fullName evidence="9">Acyl-CoA dehydrogenase family protein</fullName>
        <ecNumber evidence="9">1.-.-.-</ecNumber>
    </submittedName>
</protein>
<dbReference type="InterPro" id="IPR013786">
    <property type="entry name" value="AcylCoA_DH/ox_N"/>
</dbReference>
<feature type="domain" description="Acyl-CoA oxidase/dehydrogenase middle" evidence="7">
    <location>
        <begin position="126"/>
        <end position="220"/>
    </location>
</feature>
<dbReference type="Gene3D" id="1.20.140.10">
    <property type="entry name" value="Butyryl-CoA Dehydrogenase, subunit A, domain 3"/>
    <property type="match status" value="1"/>
</dbReference>
<gene>
    <name evidence="9" type="ORF">ACFPC0_15000</name>
</gene>
<accession>A0ABV8TF53</accession>
<feature type="domain" description="Acyl-CoA dehydrogenase/oxidase C-terminal" evidence="6">
    <location>
        <begin position="234"/>
        <end position="386"/>
    </location>
</feature>
<dbReference type="EC" id="1.-.-.-" evidence="9"/>
<comment type="caution">
    <text evidence="9">The sequence shown here is derived from an EMBL/GenBank/DDBJ whole genome shotgun (WGS) entry which is preliminary data.</text>
</comment>
<dbReference type="Pfam" id="PF02770">
    <property type="entry name" value="Acyl-CoA_dh_M"/>
    <property type="match status" value="1"/>
</dbReference>
<feature type="domain" description="Acyl-CoA dehydrogenase/oxidase N-terminal" evidence="8">
    <location>
        <begin position="34"/>
        <end position="120"/>
    </location>
</feature>
<keyword evidence="3 5" id="KW-0285">Flavoprotein</keyword>
<dbReference type="Proteomes" id="UP001595824">
    <property type="component" value="Unassembled WGS sequence"/>
</dbReference>
<sequence length="603" mass="65693">MPKSDVTELAASLEEYLGDPHDAAGRMPFAQILDHDVRGEYPYQFVALLRRWGLHLRCLPASDGGLAGNVETGMSLMRLVARRDPSTAVGLALNSLGFMPAWILGTPEQKGALIEDMKRGSSVSWGLSERVHGSDLVANEVLAERTEGGWLLTGEKWPIGNATVADKMVVFARTGKRPGPAAYSLFVLDKWRAEPGTVADLPFEDLYGTRALDLSGVRLDGAFVPDAAMIGREGQGLEIALKTSQTARVVLMHLALSAVDTSLRLALDFAERRVLFGDRISDVPYTRRQLTEAFADLMIADAMVLGAARALQAAPEQISVWSSVVKYQVPTLLQKTMSQLTVVLGARTFLRDHPHYGMHQKMVRDILITDIADGNTVVNLRNLGHQLAGLLDKAAEPGEGVREAAAERAAVLYGLDRELPVYEPVKQELFSRGLDDAVLAAPDGIARLRALADRADGAEGAEGTEAERLRAAADLAEELTGRAGPLRERAAALKAALGKDYAQSPELFELAKEYCLVHAAAACVLTHVHSADAMEAPLPSASLLLLQLERIRRQLFPHEQVTSQAVVDEVMEVLRGLHQDNRLFSYWQFPLAKRLTDESAARR</sequence>
<dbReference type="RefSeq" id="WP_381739513.1">
    <property type="nucleotide sequence ID" value="NZ_JBHSDP010000015.1"/>
</dbReference>
<evidence type="ECO:0000256" key="4">
    <source>
        <dbReference type="ARBA" id="ARBA00022827"/>
    </source>
</evidence>
<dbReference type="InterPro" id="IPR009075">
    <property type="entry name" value="AcylCo_DH/oxidase_C"/>
</dbReference>
<dbReference type="GO" id="GO:0016491">
    <property type="term" value="F:oxidoreductase activity"/>
    <property type="evidence" value="ECO:0007669"/>
    <property type="project" value="UniProtKB-KW"/>
</dbReference>
<proteinExistence type="inferred from homology"/>
<dbReference type="Pfam" id="PF00441">
    <property type="entry name" value="Acyl-CoA_dh_1"/>
    <property type="match status" value="1"/>
</dbReference>
<dbReference type="PANTHER" id="PTHR43884:SF19">
    <property type="entry name" value="ACYL-COA DEHYDROGENASE FADE4-RELATED"/>
    <property type="match status" value="1"/>
</dbReference>
<evidence type="ECO:0000313" key="10">
    <source>
        <dbReference type="Proteomes" id="UP001595824"/>
    </source>
</evidence>
<name>A0ABV8TF53_9ACTN</name>
<dbReference type="SUPFAM" id="SSF47203">
    <property type="entry name" value="Acyl-CoA dehydrogenase C-terminal domain-like"/>
    <property type="match status" value="1"/>
</dbReference>
<comment type="cofactor">
    <cofactor evidence="1 5">
        <name>FAD</name>
        <dbReference type="ChEBI" id="CHEBI:57692"/>
    </cofactor>
</comment>
<dbReference type="InterPro" id="IPR006091">
    <property type="entry name" value="Acyl-CoA_Oxase/DH_mid-dom"/>
</dbReference>
<evidence type="ECO:0000259" key="7">
    <source>
        <dbReference type="Pfam" id="PF02770"/>
    </source>
</evidence>
<dbReference type="InterPro" id="IPR046373">
    <property type="entry name" value="Acyl-CoA_Oxase/DH_mid-dom_sf"/>
</dbReference>
<dbReference type="EMBL" id="JBHSDP010000015">
    <property type="protein sequence ID" value="MFC4329104.1"/>
    <property type="molecule type" value="Genomic_DNA"/>
</dbReference>
<dbReference type="InterPro" id="IPR009100">
    <property type="entry name" value="AcylCoA_DH/oxidase_NM_dom_sf"/>
</dbReference>
<evidence type="ECO:0000259" key="8">
    <source>
        <dbReference type="Pfam" id="PF02771"/>
    </source>
</evidence>
<evidence type="ECO:0000256" key="5">
    <source>
        <dbReference type="RuleBase" id="RU362125"/>
    </source>
</evidence>
<keyword evidence="4 5" id="KW-0274">FAD</keyword>
<dbReference type="Gene3D" id="1.10.540.10">
    <property type="entry name" value="Acyl-CoA dehydrogenase/oxidase, N-terminal domain"/>
    <property type="match status" value="1"/>
</dbReference>
<evidence type="ECO:0000256" key="3">
    <source>
        <dbReference type="ARBA" id="ARBA00022630"/>
    </source>
</evidence>
<organism evidence="9 10">
    <name type="scientific">Streptomyces andamanensis</name>
    <dbReference type="NCBI Taxonomy" id="1565035"/>
    <lineage>
        <taxon>Bacteria</taxon>
        <taxon>Bacillati</taxon>
        <taxon>Actinomycetota</taxon>
        <taxon>Actinomycetes</taxon>
        <taxon>Kitasatosporales</taxon>
        <taxon>Streptomycetaceae</taxon>
        <taxon>Streptomyces</taxon>
    </lineage>
</organism>
<keyword evidence="5 9" id="KW-0560">Oxidoreductase</keyword>
<evidence type="ECO:0000313" key="9">
    <source>
        <dbReference type="EMBL" id="MFC4329104.1"/>
    </source>
</evidence>
<dbReference type="SUPFAM" id="SSF56645">
    <property type="entry name" value="Acyl-CoA dehydrogenase NM domain-like"/>
    <property type="match status" value="1"/>
</dbReference>
<keyword evidence="10" id="KW-1185">Reference proteome</keyword>
<dbReference type="Gene3D" id="2.40.110.10">
    <property type="entry name" value="Butyryl-CoA Dehydrogenase, subunit A, domain 2"/>
    <property type="match status" value="1"/>
</dbReference>
<dbReference type="InterPro" id="IPR037069">
    <property type="entry name" value="AcylCoA_DH/ox_N_sf"/>
</dbReference>
<evidence type="ECO:0000256" key="2">
    <source>
        <dbReference type="ARBA" id="ARBA00009347"/>
    </source>
</evidence>